<sequence length="102" mass="11171">MMASTSDYAGLPHGPAARLFLEQLLRARRNKEVILVARIQILDVDAYHLNVVVKKTAVKKAAPKKVATKKIAKKVTKKVAPKKAAAKKVTKKVAKKTTGKKK</sequence>
<proteinExistence type="predicted"/>
<name>A0A7S3N1K0_9SPIT</name>
<organism evidence="2">
    <name type="scientific">Strombidium inclinatum</name>
    <dbReference type="NCBI Taxonomy" id="197538"/>
    <lineage>
        <taxon>Eukaryota</taxon>
        <taxon>Sar</taxon>
        <taxon>Alveolata</taxon>
        <taxon>Ciliophora</taxon>
        <taxon>Intramacronucleata</taxon>
        <taxon>Spirotrichea</taxon>
        <taxon>Oligotrichia</taxon>
        <taxon>Strombidiidae</taxon>
        <taxon>Strombidium</taxon>
    </lineage>
</organism>
<accession>A0A7S3N1K0</accession>
<evidence type="ECO:0000313" key="2">
    <source>
        <dbReference type="EMBL" id="CAE0332317.1"/>
    </source>
</evidence>
<gene>
    <name evidence="2" type="ORF">SINC0208_LOCUS12953</name>
</gene>
<reference evidence="2" key="1">
    <citation type="submission" date="2021-01" db="EMBL/GenBank/DDBJ databases">
        <authorList>
            <person name="Corre E."/>
            <person name="Pelletier E."/>
            <person name="Niang G."/>
            <person name="Scheremetjew M."/>
            <person name="Finn R."/>
            <person name="Kale V."/>
            <person name="Holt S."/>
            <person name="Cochrane G."/>
            <person name="Meng A."/>
            <person name="Brown T."/>
            <person name="Cohen L."/>
        </authorList>
    </citation>
    <scope>NUCLEOTIDE SEQUENCE</scope>
    <source>
        <strain evidence="2">S3</strain>
    </source>
</reference>
<dbReference type="EMBL" id="HBIH01032434">
    <property type="protein sequence ID" value="CAE0332317.1"/>
    <property type="molecule type" value="Transcribed_RNA"/>
</dbReference>
<protein>
    <submittedName>
        <fullName evidence="2">Uncharacterized protein</fullName>
    </submittedName>
</protein>
<dbReference type="AlphaFoldDB" id="A0A7S3N1K0"/>
<evidence type="ECO:0000256" key="1">
    <source>
        <dbReference type="SAM" id="MobiDB-lite"/>
    </source>
</evidence>
<feature type="region of interest" description="Disordered" evidence="1">
    <location>
        <begin position="82"/>
        <end position="102"/>
    </location>
</feature>